<feature type="domain" description="TFIIS central" evidence="2">
    <location>
        <begin position="1"/>
        <end position="139"/>
    </location>
</feature>
<dbReference type="EMBL" id="JAEUBE010000295">
    <property type="protein sequence ID" value="KAH3666154.1"/>
    <property type="molecule type" value="Genomic_DNA"/>
</dbReference>
<dbReference type="InterPro" id="IPR003618">
    <property type="entry name" value="TFIIS_cen_dom"/>
</dbReference>
<dbReference type="GeneID" id="70236308"/>
<dbReference type="AlphaFoldDB" id="A0A9P8T5B9"/>
<gene>
    <name evidence="3" type="ORF">OGAPHI_004343</name>
</gene>
<dbReference type="Gene3D" id="1.10.472.30">
    <property type="entry name" value="Transcription elongation factor S-II, central domain"/>
    <property type="match status" value="1"/>
</dbReference>
<feature type="compositionally biased region" description="Basic residues" evidence="1">
    <location>
        <begin position="1"/>
        <end position="16"/>
    </location>
</feature>
<dbReference type="RefSeq" id="XP_046061358.1">
    <property type="nucleotide sequence ID" value="XM_046205411.1"/>
</dbReference>
<protein>
    <recommendedName>
        <fullName evidence="2">TFIIS central domain-containing protein</fullName>
    </recommendedName>
</protein>
<comment type="caution">
    <text evidence="3">The sequence shown here is derived from an EMBL/GenBank/DDBJ whole genome shotgun (WGS) entry which is preliminary data.</text>
</comment>
<dbReference type="Proteomes" id="UP000769157">
    <property type="component" value="Unassembled WGS sequence"/>
</dbReference>
<dbReference type="PROSITE" id="PS51321">
    <property type="entry name" value="TFIIS_CENTRAL"/>
    <property type="match status" value="1"/>
</dbReference>
<proteinExistence type="predicted"/>
<dbReference type="OrthoDB" id="44867at2759"/>
<sequence length="168" mass="19251">MRNTFRKPKKTPKRPIRPAAQNLGDNSDDVWEKTTLAKIEADLESDNKASSIAEEYEKMLYELRRDNIAAYKERFRKDLIALKNKSTSFGKDLLTGKLSVREFCQTKEADLVSKHQKSENKLLLEKELKSKITTNLPDTINQIKSQANTVSEKWGISESAAKIDQDFD</sequence>
<dbReference type="InterPro" id="IPR036575">
    <property type="entry name" value="TFIIS_cen_dom_sf"/>
</dbReference>
<evidence type="ECO:0000313" key="3">
    <source>
        <dbReference type="EMBL" id="KAH3666154.1"/>
    </source>
</evidence>
<name>A0A9P8T5B9_9ASCO</name>
<organism evidence="3 4">
    <name type="scientific">Ogataea philodendri</name>
    <dbReference type="NCBI Taxonomy" id="1378263"/>
    <lineage>
        <taxon>Eukaryota</taxon>
        <taxon>Fungi</taxon>
        <taxon>Dikarya</taxon>
        <taxon>Ascomycota</taxon>
        <taxon>Saccharomycotina</taxon>
        <taxon>Pichiomycetes</taxon>
        <taxon>Pichiales</taxon>
        <taxon>Pichiaceae</taxon>
        <taxon>Ogataea</taxon>
    </lineage>
</organism>
<dbReference type="GO" id="GO:0006351">
    <property type="term" value="P:DNA-templated transcription"/>
    <property type="evidence" value="ECO:0007669"/>
    <property type="project" value="InterPro"/>
</dbReference>
<evidence type="ECO:0000259" key="2">
    <source>
        <dbReference type="PROSITE" id="PS51321"/>
    </source>
</evidence>
<keyword evidence="4" id="KW-1185">Reference proteome</keyword>
<reference evidence="3" key="2">
    <citation type="submission" date="2021-01" db="EMBL/GenBank/DDBJ databases">
        <authorList>
            <person name="Schikora-Tamarit M.A."/>
        </authorList>
    </citation>
    <scope>NUCLEOTIDE SEQUENCE</scope>
    <source>
        <strain evidence="3">CBS6075</strain>
    </source>
</reference>
<feature type="region of interest" description="Disordered" evidence="1">
    <location>
        <begin position="1"/>
        <end position="27"/>
    </location>
</feature>
<dbReference type="SUPFAM" id="SSF46942">
    <property type="entry name" value="Elongation factor TFIIS domain 2"/>
    <property type="match status" value="1"/>
</dbReference>
<accession>A0A9P8T5B9</accession>
<evidence type="ECO:0000313" key="4">
    <source>
        <dbReference type="Proteomes" id="UP000769157"/>
    </source>
</evidence>
<evidence type="ECO:0000256" key="1">
    <source>
        <dbReference type="SAM" id="MobiDB-lite"/>
    </source>
</evidence>
<dbReference type="Pfam" id="PF07500">
    <property type="entry name" value="TFIIS_M"/>
    <property type="match status" value="1"/>
</dbReference>
<reference evidence="3" key="1">
    <citation type="journal article" date="2021" name="Open Biol.">
        <title>Shared evolutionary footprints suggest mitochondrial oxidative damage underlies multiple complex I losses in fungi.</title>
        <authorList>
            <person name="Schikora-Tamarit M.A."/>
            <person name="Marcet-Houben M."/>
            <person name="Nosek J."/>
            <person name="Gabaldon T."/>
        </authorList>
    </citation>
    <scope>NUCLEOTIDE SEQUENCE</scope>
    <source>
        <strain evidence="3">CBS6075</strain>
    </source>
</reference>